<evidence type="ECO:0008006" key="5">
    <source>
        <dbReference type="Google" id="ProtNLM"/>
    </source>
</evidence>
<sequence>MPRIVNGRRVITDEPTLAPIAARNGSPVYWQQIRTLVLDGGEVTYGCAHCDYTNPNPASVRPHLNRHRKDKKTKAANGNDSVAQVLAQLAKLDEIAKDRDRWKQRAQKAERDLRAIRRAIGGGGDA</sequence>
<proteinExistence type="predicted"/>
<keyword evidence="1" id="KW-0175">Coiled coil</keyword>
<keyword evidence="4" id="KW-1185">Reference proteome</keyword>
<accession>A0A2N3XZ55</accession>
<dbReference type="EMBL" id="PJNB01000001">
    <property type="protein sequence ID" value="PKW15955.1"/>
    <property type="molecule type" value="Genomic_DNA"/>
</dbReference>
<comment type="caution">
    <text evidence="3">The sequence shown here is derived from an EMBL/GenBank/DDBJ whole genome shotgun (WGS) entry which is preliminary data.</text>
</comment>
<feature type="compositionally biased region" description="Basic residues" evidence="2">
    <location>
        <begin position="63"/>
        <end position="74"/>
    </location>
</feature>
<feature type="region of interest" description="Disordered" evidence="2">
    <location>
        <begin position="54"/>
        <end position="76"/>
    </location>
</feature>
<protein>
    <recommendedName>
        <fullName evidence="5">C2H2-type domain-containing protein</fullName>
    </recommendedName>
</protein>
<dbReference type="AlphaFoldDB" id="A0A2N3XZ55"/>
<dbReference type="RefSeq" id="WP_010696549.1">
    <property type="nucleotide sequence ID" value="NZ_CP061007.1"/>
</dbReference>
<dbReference type="STRING" id="994479.GCA_000194155_03480"/>
<evidence type="ECO:0000256" key="2">
    <source>
        <dbReference type="SAM" id="MobiDB-lite"/>
    </source>
</evidence>
<name>A0A2N3XZ55_SACSN</name>
<evidence type="ECO:0000313" key="4">
    <source>
        <dbReference type="Proteomes" id="UP000233786"/>
    </source>
</evidence>
<organism evidence="3 4">
    <name type="scientific">Saccharopolyspora spinosa</name>
    <dbReference type="NCBI Taxonomy" id="60894"/>
    <lineage>
        <taxon>Bacteria</taxon>
        <taxon>Bacillati</taxon>
        <taxon>Actinomycetota</taxon>
        <taxon>Actinomycetes</taxon>
        <taxon>Pseudonocardiales</taxon>
        <taxon>Pseudonocardiaceae</taxon>
        <taxon>Saccharopolyspora</taxon>
    </lineage>
</organism>
<evidence type="ECO:0000256" key="1">
    <source>
        <dbReference type="SAM" id="Coils"/>
    </source>
</evidence>
<evidence type="ECO:0000313" key="3">
    <source>
        <dbReference type="EMBL" id="PKW15955.1"/>
    </source>
</evidence>
<dbReference type="Proteomes" id="UP000233786">
    <property type="component" value="Unassembled WGS sequence"/>
</dbReference>
<feature type="coiled-coil region" evidence="1">
    <location>
        <begin position="92"/>
        <end position="119"/>
    </location>
</feature>
<reference evidence="3" key="1">
    <citation type="submission" date="2017-12" db="EMBL/GenBank/DDBJ databases">
        <title>Sequencing the genomes of 1000 Actinobacteria strains.</title>
        <authorList>
            <person name="Klenk H.-P."/>
        </authorList>
    </citation>
    <scope>NUCLEOTIDE SEQUENCE [LARGE SCALE GENOMIC DNA]</scope>
    <source>
        <strain evidence="3">DSM 44228</strain>
    </source>
</reference>
<gene>
    <name evidence="3" type="ORF">A8926_3737</name>
</gene>